<feature type="transmembrane region" description="Helical" evidence="6">
    <location>
        <begin position="244"/>
        <end position="263"/>
    </location>
</feature>
<name>A0A7R8ARJ8_9EURO</name>
<dbReference type="OrthoDB" id="10017208at2759"/>
<gene>
    <name evidence="8" type="ORF">APUU_60026A</name>
</gene>
<evidence type="ECO:0000256" key="5">
    <source>
        <dbReference type="ARBA" id="ARBA00038359"/>
    </source>
</evidence>
<evidence type="ECO:0000313" key="9">
    <source>
        <dbReference type="Proteomes" id="UP000654913"/>
    </source>
</evidence>
<dbReference type="EMBL" id="AP024448">
    <property type="protein sequence ID" value="BCS26978.1"/>
    <property type="molecule type" value="Genomic_DNA"/>
</dbReference>
<evidence type="ECO:0000256" key="6">
    <source>
        <dbReference type="SAM" id="Phobius"/>
    </source>
</evidence>
<keyword evidence="3 6" id="KW-1133">Transmembrane helix</keyword>
<dbReference type="Proteomes" id="UP000654913">
    <property type="component" value="Chromosome 6"/>
</dbReference>
<feature type="transmembrane region" description="Helical" evidence="6">
    <location>
        <begin position="207"/>
        <end position="232"/>
    </location>
</feature>
<dbReference type="KEGG" id="apuu:APUU_60026A"/>
<evidence type="ECO:0000256" key="2">
    <source>
        <dbReference type="ARBA" id="ARBA00022692"/>
    </source>
</evidence>
<evidence type="ECO:0000256" key="1">
    <source>
        <dbReference type="ARBA" id="ARBA00004141"/>
    </source>
</evidence>
<keyword evidence="4 6" id="KW-0472">Membrane</keyword>
<sequence>MANLDHWSTVLVVVPIVGISVATLFFFLRLVSRRLSQQRLDIGDLFMGLGLLFCYAVSLSTIIAAFSGKGQDVWSLDERSSTSSRRTLLFWLTQTFWPVSQTFVKLSIIMLLRQLVGRVPRWPALLAILIVFSISWGITAFFGNIFQCSPPEYFWRAPYIRGSCMRGQMTFYMVIGTLSLFEDVVLLLLPISIVWRLRMGIQQKLQVTGLFCLGGLVCIFSLLRVIAFHNYLTKTASSSGSKEALWTVLELDVAIICSSLVLMRPLLARPCLNWIHCGRNSSCTEVK</sequence>
<evidence type="ECO:0000259" key="7">
    <source>
        <dbReference type="Pfam" id="PF20684"/>
    </source>
</evidence>
<dbReference type="PANTHER" id="PTHR33048">
    <property type="entry name" value="PTH11-LIKE INTEGRAL MEMBRANE PROTEIN (AFU_ORTHOLOGUE AFUA_5G11245)"/>
    <property type="match status" value="1"/>
</dbReference>
<dbReference type="InterPro" id="IPR049326">
    <property type="entry name" value="Rhodopsin_dom_fungi"/>
</dbReference>
<dbReference type="PANTHER" id="PTHR33048:SF47">
    <property type="entry name" value="INTEGRAL MEMBRANE PROTEIN-RELATED"/>
    <property type="match status" value="1"/>
</dbReference>
<feature type="transmembrane region" description="Helical" evidence="6">
    <location>
        <begin position="124"/>
        <end position="146"/>
    </location>
</feature>
<evidence type="ECO:0000256" key="4">
    <source>
        <dbReference type="ARBA" id="ARBA00023136"/>
    </source>
</evidence>
<keyword evidence="2 6" id="KW-0812">Transmembrane</keyword>
<comment type="subcellular location">
    <subcellularLocation>
        <location evidence="1">Membrane</location>
        <topology evidence="1">Multi-pass membrane protein</topology>
    </subcellularLocation>
</comment>
<proteinExistence type="inferred from homology"/>
<comment type="similarity">
    <text evidence="5">Belongs to the SAT4 family.</text>
</comment>
<protein>
    <recommendedName>
        <fullName evidence="7">Rhodopsin domain-containing protein</fullName>
    </recommendedName>
</protein>
<dbReference type="AlphaFoldDB" id="A0A7R8ARJ8"/>
<feature type="transmembrane region" description="Helical" evidence="6">
    <location>
        <begin position="49"/>
        <end position="68"/>
    </location>
</feature>
<dbReference type="GO" id="GO:0016020">
    <property type="term" value="C:membrane"/>
    <property type="evidence" value="ECO:0007669"/>
    <property type="project" value="UniProtKB-SubCell"/>
</dbReference>
<reference evidence="8" key="2">
    <citation type="submission" date="2021-02" db="EMBL/GenBank/DDBJ databases">
        <title>Aspergillus puulaauensis MK2 genome sequence.</title>
        <authorList>
            <person name="Futagami T."/>
            <person name="Mori K."/>
            <person name="Kadooka C."/>
            <person name="Tanaka T."/>
        </authorList>
    </citation>
    <scope>NUCLEOTIDE SEQUENCE</scope>
    <source>
        <strain evidence="8">MK2</strain>
    </source>
</reference>
<feature type="transmembrane region" description="Helical" evidence="6">
    <location>
        <begin position="171"/>
        <end position="195"/>
    </location>
</feature>
<dbReference type="RefSeq" id="XP_041559172.1">
    <property type="nucleotide sequence ID" value="XM_041706825.1"/>
</dbReference>
<organism evidence="8 9">
    <name type="scientific">Aspergillus puulaauensis</name>
    <dbReference type="NCBI Taxonomy" id="1220207"/>
    <lineage>
        <taxon>Eukaryota</taxon>
        <taxon>Fungi</taxon>
        <taxon>Dikarya</taxon>
        <taxon>Ascomycota</taxon>
        <taxon>Pezizomycotina</taxon>
        <taxon>Eurotiomycetes</taxon>
        <taxon>Eurotiomycetidae</taxon>
        <taxon>Eurotiales</taxon>
        <taxon>Aspergillaceae</taxon>
        <taxon>Aspergillus</taxon>
    </lineage>
</organism>
<keyword evidence="9" id="KW-1185">Reference proteome</keyword>
<evidence type="ECO:0000256" key="3">
    <source>
        <dbReference type="ARBA" id="ARBA00022989"/>
    </source>
</evidence>
<accession>A0A7R8ARJ8</accession>
<evidence type="ECO:0000313" key="8">
    <source>
        <dbReference type="EMBL" id="BCS26978.1"/>
    </source>
</evidence>
<dbReference type="GeneID" id="64976983"/>
<feature type="domain" description="Rhodopsin" evidence="7">
    <location>
        <begin position="28"/>
        <end position="269"/>
    </location>
</feature>
<dbReference type="Pfam" id="PF20684">
    <property type="entry name" value="Fung_rhodopsin"/>
    <property type="match status" value="1"/>
</dbReference>
<feature type="transmembrane region" description="Helical" evidence="6">
    <location>
        <begin position="88"/>
        <end position="112"/>
    </location>
</feature>
<reference evidence="8" key="1">
    <citation type="submission" date="2021-01" db="EMBL/GenBank/DDBJ databases">
        <authorList>
            <consortium name="Aspergillus puulaauensis MK2 genome sequencing consortium"/>
            <person name="Kazuki M."/>
            <person name="Futagami T."/>
        </authorList>
    </citation>
    <scope>NUCLEOTIDE SEQUENCE</scope>
    <source>
        <strain evidence="8">MK2</strain>
    </source>
</reference>
<feature type="transmembrane region" description="Helical" evidence="6">
    <location>
        <begin position="6"/>
        <end position="28"/>
    </location>
</feature>
<dbReference type="InterPro" id="IPR052337">
    <property type="entry name" value="SAT4-like"/>
</dbReference>